<accession>A0A388KYF2</accession>
<feature type="compositionally biased region" description="Polar residues" evidence="1">
    <location>
        <begin position="581"/>
        <end position="590"/>
    </location>
</feature>
<feature type="region of interest" description="Disordered" evidence="1">
    <location>
        <begin position="307"/>
        <end position="376"/>
    </location>
</feature>
<feature type="region of interest" description="Disordered" evidence="1">
    <location>
        <begin position="203"/>
        <end position="226"/>
    </location>
</feature>
<evidence type="ECO:0000313" key="3">
    <source>
        <dbReference type="Proteomes" id="UP000265515"/>
    </source>
</evidence>
<feature type="compositionally biased region" description="Polar residues" evidence="1">
    <location>
        <begin position="1"/>
        <end position="11"/>
    </location>
</feature>
<feature type="region of interest" description="Disordered" evidence="1">
    <location>
        <begin position="82"/>
        <end position="106"/>
    </location>
</feature>
<feature type="compositionally biased region" description="Low complexity" evidence="1">
    <location>
        <begin position="538"/>
        <end position="557"/>
    </location>
</feature>
<organism evidence="2 3">
    <name type="scientific">Chara braunii</name>
    <name type="common">Braun's stonewort</name>
    <dbReference type="NCBI Taxonomy" id="69332"/>
    <lineage>
        <taxon>Eukaryota</taxon>
        <taxon>Viridiplantae</taxon>
        <taxon>Streptophyta</taxon>
        <taxon>Charophyceae</taxon>
        <taxon>Charales</taxon>
        <taxon>Characeae</taxon>
        <taxon>Chara</taxon>
    </lineage>
</organism>
<dbReference type="Gramene" id="GBG74973">
    <property type="protein sequence ID" value="GBG74973"/>
    <property type="gene ID" value="CBR_g19486"/>
</dbReference>
<evidence type="ECO:0000256" key="1">
    <source>
        <dbReference type="SAM" id="MobiDB-lite"/>
    </source>
</evidence>
<evidence type="ECO:0000313" key="2">
    <source>
        <dbReference type="EMBL" id="GBG74973.1"/>
    </source>
</evidence>
<feature type="region of interest" description="Disordered" evidence="1">
    <location>
        <begin position="532"/>
        <end position="592"/>
    </location>
</feature>
<name>A0A388KYF2_CHABU</name>
<reference evidence="2 3" key="1">
    <citation type="journal article" date="2018" name="Cell">
        <title>The Chara Genome: Secondary Complexity and Implications for Plant Terrestrialization.</title>
        <authorList>
            <person name="Nishiyama T."/>
            <person name="Sakayama H."/>
            <person name="Vries J.D."/>
            <person name="Buschmann H."/>
            <person name="Saint-Marcoux D."/>
            <person name="Ullrich K.K."/>
            <person name="Haas F.B."/>
            <person name="Vanderstraeten L."/>
            <person name="Becker D."/>
            <person name="Lang D."/>
            <person name="Vosolsobe S."/>
            <person name="Rombauts S."/>
            <person name="Wilhelmsson P.K.I."/>
            <person name="Janitza P."/>
            <person name="Kern R."/>
            <person name="Heyl A."/>
            <person name="Rumpler F."/>
            <person name="Villalobos L.I.A.C."/>
            <person name="Clay J.M."/>
            <person name="Skokan R."/>
            <person name="Toyoda A."/>
            <person name="Suzuki Y."/>
            <person name="Kagoshima H."/>
            <person name="Schijlen E."/>
            <person name="Tajeshwar N."/>
            <person name="Catarino B."/>
            <person name="Hetherington A.J."/>
            <person name="Saltykova A."/>
            <person name="Bonnot C."/>
            <person name="Breuninger H."/>
            <person name="Symeonidi A."/>
            <person name="Radhakrishnan G.V."/>
            <person name="Van Nieuwerburgh F."/>
            <person name="Deforce D."/>
            <person name="Chang C."/>
            <person name="Karol K.G."/>
            <person name="Hedrich R."/>
            <person name="Ulvskov P."/>
            <person name="Glockner G."/>
            <person name="Delwiche C.F."/>
            <person name="Petrasek J."/>
            <person name="Van de Peer Y."/>
            <person name="Friml J."/>
            <person name="Beilby M."/>
            <person name="Dolan L."/>
            <person name="Kohara Y."/>
            <person name="Sugano S."/>
            <person name="Fujiyama A."/>
            <person name="Delaux P.-M."/>
            <person name="Quint M."/>
            <person name="TheiBen G."/>
            <person name="Hagemann M."/>
            <person name="Harholt J."/>
            <person name="Dunand C."/>
            <person name="Zachgo S."/>
            <person name="Langdale J."/>
            <person name="Maumus F."/>
            <person name="Straeten D.V.D."/>
            <person name="Gould S.B."/>
            <person name="Rensing S.A."/>
        </authorList>
    </citation>
    <scope>NUCLEOTIDE SEQUENCE [LARGE SCALE GENOMIC DNA]</scope>
    <source>
        <strain evidence="2 3">S276</strain>
    </source>
</reference>
<sequence>MQDTQPASSHHQGPANDDTSAFGTAATGASHAVQFPYALPPLPKWKNFKAPTFPPSTLGGSTWSSQVEGGQGGVTCFSPRASTVPGSTRPPSTQGGSAWSSQVEGGQGGVTCFTPRASAVPGSNRWGMPQDGQNCVGWSAPTAAHSWFQPLRNLGGKDMGPASHGGPEGAYGNADCDVGDAWMGGVADIAGTQYGGCSSADSDGEFNVQGRDDVSNNDGSQRRAPGGGEVVMVNLLQKQRPVQRQAEGVVTVNLQPKERPVHLQVEGVVMENLQQKESPILLIGALTRAWGCSPIYLRKTLCNRRGEEDRKCARGRRRGLSAVTEDDDTGAGSGSPAPRRREGSDGGEWSKSARMEGGGGSARRSRSQSSAEGNRGGSFADFAHALVESNDRQADKLAGSFANVMDGINNTLAQGNVNVVHASPLPHHMPIREVKEVVGMAGDFALTHKHLIEQAHKLARKRGVLFPRTSDMVDKIKRLQGELESSNTREAMALSRAEVVEVKVGVLREEVQRLHQLLAAIEDGESVHGKDNFVSTLSSPGSGHSGPVSSVVVSVSHSPRESAPRSQPRRRVATPPACIRTSPNESSANVNRRDVTAVADQLRRVMAIEQDHMSGSVF</sequence>
<protein>
    <submittedName>
        <fullName evidence="2">Uncharacterized protein</fullName>
    </submittedName>
</protein>
<dbReference type="EMBL" id="BFEA01000214">
    <property type="protein sequence ID" value="GBG74973.1"/>
    <property type="molecule type" value="Genomic_DNA"/>
</dbReference>
<feature type="compositionally biased region" description="Polar residues" evidence="1">
    <location>
        <begin position="82"/>
        <end position="104"/>
    </location>
</feature>
<dbReference type="Proteomes" id="UP000265515">
    <property type="component" value="Unassembled WGS sequence"/>
</dbReference>
<keyword evidence="3" id="KW-1185">Reference proteome</keyword>
<feature type="region of interest" description="Disordered" evidence="1">
    <location>
        <begin position="1"/>
        <end position="23"/>
    </location>
</feature>
<gene>
    <name evidence="2" type="ORF">CBR_g19486</name>
</gene>
<comment type="caution">
    <text evidence="2">The sequence shown here is derived from an EMBL/GenBank/DDBJ whole genome shotgun (WGS) entry which is preliminary data.</text>
</comment>
<proteinExistence type="predicted"/>
<dbReference type="AlphaFoldDB" id="A0A388KYF2"/>